<organism evidence="1 2">
    <name type="scientific">Ruthenibacterium lactatiformans</name>
    <dbReference type="NCBI Taxonomy" id="1550024"/>
    <lineage>
        <taxon>Bacteria</taxon>
        <taxon>Bacillati</taxon>
        <taxon>Bacillota</taxon>
        <taxon>Clostridia</taxon>
        <taxon>Eubacteriales</taxon>
        <taxon>Oscillospiraceae</taxon>
        <taxon>Ruthenibacterium</taxon>
    </lineage>
</organism>
<evidence type="ECO:0000313" key="1">
    <source>
        <dbReference type="EMBL" id="MTS28917.1"/>
    </source>
</evidence>
<accession>A0A6L6LW33</accession>
<dbReference type="EMBL" id="WMZU01000041">
    <property type="protein sequence ID" value="MTS28917.1"/>
    <property type="molecule type" value="Genomic_DNA"/>
</dbReference>
<proteinExistence type="predicted"/>
<sequence length="94" mass="10475">MSVFFDAPARLVYTTSRKSQTQEAVGAAGHLTAEKGEKTLFFYKAGESGERVMLATSPVKKIARFQKLLFVRTRTGTVYVFSEMVRGGSYVAQW</sequence>
<name>A0A6L6LW33_9FIRM</name>
<dbReference type="Proteomes" id="UP000472755">
    <property type="component" value="Unassembled WGS sequence"/>
</dbReference>
<reference evidence="1 2" key="1">
    <citation type="journal article" date="2019" name="Nat. Med.">
        <title>A library of human gut bacterial isolates paired with longitudinal multiomics data enables mechanistic microbiome research.</title>
        <authorList>
            <person name="Poyet M."/>
            <person name="Groussin M."/>
            <person name="Gibbons S.M."/>
            <person name="Avila-Pacheco J."/>
            <person name="Jiang X."/>
            <person name="Kearney S.M."/>
            <person name="Perrotta A.R."/>
            <person name="Berdy B."/>
            <person name="Zhao S."/>
            <person name="Lieberman T.D."/>
            <person name="Swanson P.K."/>
            <person name="Smith M."/>
            <person name="Roesemann S."/>
            <person name="Alexander J.E."/>
            <person name="Rich S.A."/>
            <person name="Livny J."/>
            <person name="Vlamakis H."/>
            <person name="Clish C."/>
            <person name="Bullock K."/>
            <person name="Deik A."/>
            <person name="Scott J."/>
            <person name="Pierce K.A."/>
            <person name="Xavier R.J."/>
            <person name="Alm E.J."/>
        </authorList>
    </citation>
    <scope>NUCLEOTIDE SEQUENCE [LARGE SCALE GENOMIC DNA]</scope>
    <source>
        <strain evidence="1 2">BIOML-A4</strain>
    </source>
</reference>
<dbReference type="AlphaFoldDB" id="A0A6L6LW33"/>
<protein>
    <submittedName>
        <fullName evidence="1">Uncharacterized protein</fullName>
    </submittedName>
</protein>
<evidence type="ECO:0000313" key="2">
    <source>
        <dbReference type="Proteomes" id="UP000472755"/>
    </source>
</evidence>
<comment type="caution">
    <text evidence="1">The sequence shown here is derived from an EMBL/GenBank/DDBJ whole genome shotgun (WGS) entry which is preliminary data.</text>
</comment>
<gene>
    <name evidence="1" type="ORF">GMD59_16745</name>
</gene>
<dbReference type="RefSeq" id="WP_155202340.1">
    <property type="nucleotide sequence ID" value="NZ_WMZN01000044.1"/>
</dbReference>